<dbReference type="Proteomes" id="UP000681722">
    <property type="component" value="Unassembled WGS sequence"/>
</dbReference>
<comment type="caution">
    <text evidence="8">The sequence shown here is derived from an EMBL/GenBank/DDBJ whole genome shotgun (WGS) entry which is preliminary data.</text>
</comment>
<keyword evidence="5 6" id="KW-0472">Membrane</keyword>
<dbReference type="Proteomes" id="UP000677228">
    <property type="component" value="Unassembled WGS sequence"/>
</dbReference>
<dbReference type="EMBL" id="CAJOBC010002797">
    <property type="protein sequence ID" value="CAF3751744.1"/>
    <property type="molecule type" value="Genomic_DNA"/>
</dbReference>
<feature type="transmembrane region" description="Helical" evidence="6">
    <location>
        <begin position="108"/>
        <end position="127"/>
    </location>
</feature>
<evidence type="ECO:0000256" key="3">
    <source>
        <dbReference type="ARBA" id="ARBA00022692"/>
    </source>
</evidence>
<accession>A0A814F788</accession>
<sequence length="129" mass="13502">MGMLLGQYAGNEEKRGRAVAFSTSAISLGAAVVPLYGGLVYYYLGKPAVFLILAALVLFDGLLRLTVVTSTSNGSKPLLTNTQGNPPSAPSEITKQHASIVTLLQDPYLLLALGPALSGYLLHLISLEG</sequence>
<feature type="transmembrane region" description="Helical" evidence="6">
    <location>
        <begin position="48"/>
        <end position="67"/>
    </location>
</feature>
<gene>
    <name evidence="8" type="ORF">GPM918_LOCUS12648</name>
    <name evidence="9" type="ORF">OVA965_LOCUS21993</name>
    <name evidence="10" type="ORF">SRO942_LOCUS12650</name>
    <name evidence="11" type="ORF">TMI583_LOCUS22705</name>
</gene>
<feature type="transmembrane region" description="Helical" evidence="6">
    <location>
        <begin position="20"/>
        <end position="42"/>
    </location>
</feature>
<evidence type="ECO:0000313" key="11">
    <source>
        <dbReference type="EMBL" id="CAF3970578.1"/>
    </source>
</evidence>
<evidence type="ECO:0000256" key="1">
    <source>
        <dbReference type="ARBA" id="ARBA00004141"/>
    </source>
</evidence>
<dbReference type="InterPro" id="IPR036259">
    <property type="entry name" value="MFS_trans_sf"/>
</dbReference>
<keyword evidence="12" id="KW-1185">Reference proteome</keyword>
<dbReference type="SUPFAM" id="SSF103473">
    <property type="entry name" value="MFS general substrate transporter"/>
    <property type="match status" value="1"/>
</dbReference>
<dbReference type="InterPro" id="IPR050930">
    <property type="entry name" value="MFS_Vesicular_Transporter"/>
</dbReference>
<evidence type="ECO:0000313" key="9">
    <source>
        <dbReference type="EMBL" id="CAF1158989.1"/>
    </source>
</evidence>
<evidence type="ECO:0000313" key="12">
    <source>
        <dbReference type="Proteomes" id="UP000663829"/>
    </source>
</evidence>
<name>A0A814F788_9BILA</name>
<dbReference type="Gene3D" id="1.20.1250.20">
    <property type="entry name" value="MFS general substrate transporter like domains"/>
    <property type="match status" value="1"/>
</dbReference>
<reference evidence="8" key="1">
    <citation type="submission" date="2021-02" db="EMBL/GenBank/DDBJ databases">
        <authorList>
            <person name="Nowell W R."/>
        </authorList>
    </citation>
    <scope>NUCLEOTIDE SEQUENCE</scope>
</reference>
<comment type="subcellular location">
    <subcellularLocation>
        <location evidence="1">Membrane</location>
        <topology evidence="1">Multi-pass membrane protein</topology>
    </subcellularLocation>
</comment>
<dbReference type="Pfam" id="PF07690">
    <property type="entry name" value="MFS_1"/>
    <property type="match status" value="1"/>
</dbReference>
<protein>
    <recommendedName>
        <fullName evidence="7">Major facilitator superfamily (MFS) profile domain-containing protein</fullName>
    </recommendedName>
</protein>
<dbReference type="PROSITE" id="PS50850">
    <property type="entry name" value="MFS"/>
    <property type="match status" value="1"/>
</dbReference>
<dbReference type="AlphaFoldDB" id="A0A814F788"/>
<evidence type="ECO:0000256" key="6">
    <source>
        <dbReference type="SAM" id="Phobius"/>
    </source>
</evidence>
<evidence type="ECO:0000259" key="7">
    <source>
        <dbReference type="PROSITE" id="PS50850"/>
    </source>
</evidence>
<evidence type="ECO:0000313" key="8">
    <source>
        <dbReference type="EMBL" id="CAF0979009.1"/>
    </source>
</evidence>
<dbReference type="EMBL" id="CAJNOK010012232">
    <property type="protein sequence ID" value="CAF1158989.1"/>
    <property type="molecule type" value="Genomic_DNA"/>
</dbReference>
<dbReference type="GO" id="GO:0022857">
    <property type="term" value="F:transmembrane transporter activity"/>
    <property type="evidence" value="ECO:0007669"/>
    <property type="project" value="InterPro"/>
</dbReference>
<organism evidence="8 12">
    <name type="scientific">Didymodactylos carnosus</name>
    <dbReference type="NCBI Taxonomy" id="1234261"/>
    <lineage>
        <taxon>Eukaryota</taxon>
        <taxon>Metazoa</taxon>
        <taxon>Spiralia</taxon>
        <taxon>Gnathifera</taxon>
        <taxon>Rotifera</taxon>
        <taxon>Eurotatoria</taxon>
        <taxon>Bdelloidea</taxon>
        <taxon>Philodinida</taxon>
        <taxon>Philodinidae</taxon>
        <taxon>Didymodactylos</taxon>
    </lineage>
</organism>
<dbReference type="PANTHER" id="PTHR23506:SF23">
    <property type="entry name" value="GH10249P"/>
    <property type="match status" value="1"/>
</dbReference>
<evidence type="ECO:0000256" key="5">
    <source>
        <dbReference type="ARBA" id="ARBA00023136"/>
    </source>
</evidence>
<evidence type="ECO:0000256" key="4">
    <source>
        <dbReference type="ARBA" id="ARBA00022989"/>
    </source>
</evidence>
<dbReference type="PANTHER" id="PTHR23506">
    <property type="entry name" value="GH10249P"/>
    <property type="match status" value="1"/>
</dbReference>
<evidence type="ECO:0000256" key="2">
    <source>
        <dbReference type="ARBA" id="ARBA00022448"/>
    </source>
</evidence>
<evidence type="ECO:0000313" key="10">
    <source>
        <dbReference type="EMBL" id="CAF3751744.1"/>
    </source>
</evidence>
<keyword evidence="2" id="KW-0813">Transport</keyword>
<dbReference type="Proteomes" id="UP000682733">
    <property type="component" value="Unassembled WGS sequence"/>
</dbReference>
<dbReference type="EMBL" id="CAJNOQ010002796">
    <property type="protein sequence ID" value="CAF0979009.1"/>
    <property type="molecule type" value="Genomic_DNA"/>
</dbReference>
<dbReference type="InterPro" id="IPR020846">
    <property type="entry name" value="MFS_dom"/>
</dbReference>
<dbReference type="Proteomes" id="UP000663829">
    <property type="component" value="Unassembled WGS sequence"/>
</dbReference>
<dbReference type="InterPro" id="IPR011701">
    <property type="entry name" value="MFS"/>
</dbReference>
<feature type="domain" description="Major facilitator superfamily (MFS) profile" evidence="7">
    <location>
        <begin position="1"/>
        <end position="72"/>
    </location>
</feature>
<proteinExistence type="predicted"/>
<dbReference type="EMBL" id="CAJOBA010033753">
    <property type="protein sequence ID" value="CAF3970578.1"/>
    <property type="molecule type" value="Genomic_DNA"/>
</dbReference>
<dbReference type="GO" id="GO:0016020">
    <property type="term" value="C:membrane"/>
    <property type="evidence" value="ECO:0007669"/>
    <property type="project" value="UniProtKB-SubCell"/>
</dbReference>
<keyword evidence="3 6" id="KW-0812">Transmembrane</keyword>
<keyword evidence="4 6" id="KW-1133">Transmembrane helix</keyword>